<dbReference type="InterPro" id="IPR016135">
    <property type="entry name" value="UBQ-conjugating_enzyme/RWD"/>
</dbReference>
<accession>A0A9Q3CZL2</accession>
<dbReference type="InterPro" id="IPR020568">
    <property type="entry name" value="Ribosomal_Su5_D2-typ_SF"/>
</dbReference>
<dbReference type="PROSITE" id="PS50908">
    <property type="entry name" value="RWD"/>
    <property type="match status" value="1"/>
</dbReference>
<feature type="compositionally biased region" description="Low complexity" evidence="7">
    <location>
        <begin position="322"/>
        <end position="336"/>
    </location>
</feature>
<evidence type="ECO:0000313" key="10">
    <source>
        <dbReference type="Proteomes" id="UP000765509"/>
    </source>
</evidence>
<comment type="caution">
    <text evidence="9">The sequence shown here is derived from an EMBL/GenBank/DDBJ whole genome shotgun (WGS) entry which is preliminary data.</text>
</comment>
<evidence type="ECO:0000259" key="8">
    <source>
        <dbReference type="PROSITE" id="PS50908"/>
    </source>
</evidence>
<dbReference type="GO" id="GO:0006446">
    <property type="term" value="P:regulation of translational initiation"/>
    <property type="evidence" value="ECO:0007669"/>
    <property type="project" value="TreeGrafter"/>
</dbReference>
<keyword evidence="10" id="KW-1185">Reference proteome</keyword>
<keyword evidence="3" id="KW-0963">Cytoplasm</keyword>
<dbReference type="Proteomes" id="UP000765509">
    <property type="component" value="Unassembled WGS sequence"/>
</dbReference>
<protein>
    <recommendedName>
        <fullName evidence="8">RWD domain-containing protein</fullName>
    </recommendedName>
</protein>
<dbReference type="Pfam" id="PF05773">
    <property type="entry name" value="RWD"/>
    <property type="match status" value="1"/>
</dbReference>
<comment type="subcellular location">
    <subcellularLocation>
        <location evidence="1">Cytoplasm</location>
    </subcellularLocation>
</comment>
<name>A0A9Q3CZL2_9BASI</name>
<proteinExistence type="inferred from homology"/>
<evidence type="ECO:0000313" key="9">
    <source>
        <dbReference type="EMBL" id="MBW0494159.1"/>
    </source>
</evidence>
<feature type="region of interest" description="Disordered" evidence="7">
    <location>
        <begin position="322"/>
        <end position="347"/>
    </location>
</feature>
<dbReference type="InterPro" id="IPR006575">
    <property type="entry name" value="RWD_dom"/>
</dbReference>
<evidence type="ECO:0000256" key="4">
    <source>
        <dbReference type="ARBA" id="ARBA00022491"/>
    </source>
</evidence>
<reference evidence="9" key="1">
    <citation type="submission" date="2021-03" db="EMBL/GenBank/DDBJ databases">
        <title>Draft genome sequence of rust myrtle Austropuccinia psidii MF-1, a brazilian biotype.</title>
        <authorList>
            <person name="Quecine M.C."/>
            <person name="Pachon D.M.R."/>
            <person name="Bonatelli M.L."/>
            <person name="Correr F.H."/>
            <person name="Franceschini L.M."/>
            <person name="Leite T.F."/>
            <person name="Margarido G.R.A."/>
            <person name="Almeida C.A."/>
            <person name="Ferrarezi J.A."/>
            <person name="Labate C.A."/>
        </authorList>
    </citation>
    <scope>NUCLEOTIDE SEQUENCE</scope>
    <source>
        <strain evidence="9">MF-1</strain>
    </source>
</reference>
<evidence type="ECO:0000256" key="3">
    <source>
        <dbReference type="ARBA" id="ARBA00022490"/>
    </source>
</evidence>
<dbReference type="SUPFAM" id="SSF54495">
    <property type="entry name" value="UBC-like"/>
    <property type="match status" value="1"/>
</dbReference>
<gene>
    <name evidence="9" type="ORF">O181_033874</name>
</gene>
<comment type="similarity">
    <text evidence="2">Belongs to the IMPACT family.</text>
</comment>
<dbReference type="InterPro" id="IPR001498">
    <property type="entry name" value="Impact_N"/>
</dbReference>
<organism evidence="9 10">
    <name type="scientific">Austropuccinia psidii MF-1</name>
    <dbReference type="NCBI Taxonomy" id="1389203"/>
    <lineage>
        <taxon>Eukaryota</taxon>
        <taxon>Fungi</taxon>
        <taxon>Dikarya</taxon>
        <taxon>Basidiomycota</taxon>
        <taxon>Pucciniomycotina</taxon>
        <taxon>Pucciniomycetes</taxon>
        <taxon>Pucciniales</taxon>
        <taxon>Sphaerophragmiaceae</taxon>
        <taxon>Austropuccinia</taxon>
    </lineage>
</organism>
<evidence type="ECO:0000256" key="6">
    <source>
        <dbReference type="ARBA" id="ARBA00023016"/>
    </source>
</evidence>
<dbReference type="Pfam" id="PF01205">
    <property type="entry name" value="Impact_N"/>
    <property type="match status" value="1"/>
</dbReference>
<dbReference type="GO" id="GO:0005737">
    <property type="term" value="C:cytoplasm"/>
    <property type="evidence" value="ECO:0007669"/>
    <property type="project" value="UniProtKB-SubCell"/>
</dbReference>
<dbReference type="EMBL" id="AVOT02012436">
    <property type="protein sequence ID" value="MBW0494159.1"/>
    <property type="molecule type" value="Genomic_DNA"/>
</dbReference>
<feature type="domain" description="RWD" evidence="8">
    <location>
        <begin position="27"/>
        <end position="152"/>
    </location>
</feature>
<evidence type="ECO:0000256" key="5">
    <source>
        <dbReference type="ARBA" id="ARBA00022845"/>
    </source>
</evidence>
<dbReference type="InterPro" id="IPR023582">
    <property type="entry name" value="Impact"/>
</dbReference>
<dbReference type="PANTHER" id="PTHR16301:SF24">
    <property type="entry name" value="RWD DOMAIN-CONTAINING PROTEIN"/>
    <property type="match status" value="1"/>
</dbReference>
<dbReference type="OrthoDB" id="69641at2759"/>
<dbReference type="AlphaFoldDB" id="A0A9Q3CZL2"/>
<evidence type="ECO:0000256" key="2">
    <source>
        <dbReference type="ARBA" id="ARBA00007665"/>
    </source>
</evidence>
<keyword evidence="6" id="KW-0346">Stress response</keyword>
<dbReference type="PANTHER" id="PTHR16301">
    <property type="entry name" value="IMPACT-RELATED"/>
    <property type="match status" value="1"/>
</dbReference>
<dbReference type="Gene3D" id="3.30.230.30">
    <property type="entry name" value="Impact, N-terminal domain"/>
    <property type="match status" value="1"/>
</dbReference>
<keyword evidence="5" id="KW-0810">Translation regulation</keyword>
<keyword evidence="4" id="KW-0678">Repressor</keyword>
<dbReference type="Gene3D" id="3.10.110.10">
    <property type="entry name" value="Ubiquitin Conjugating Enzyme"/>
    <property type="match status" value="1"/>
</dbReference>
<dbReference type="InterPro" id="IPR036956">
    <property type="entry name" value="Impact_N_sf"/>
</dbReference>
<dbReference type="GO" id="GO:0140469">
    <property type="term" value="P:GCN2-mediated signaling"/>
    <property type="evidence" value="ECO:0007669"/>
    <property type="project" value="TreeGrafter"/>
</dbReference>
<evidence type="ECO:0000256" key="7">
    <source>
        <dbReference type="SAM" id="MobiDB-lite"/>
    </source>
</evidence>
<dbReference type="SUPFAM" id="SSF54211">
    <property type="entry name" value="Ribosomal protein S5 domain 2-like"/>
    <property type="match status" value="1"/>
</dbReference>
<sequence>MNESKNSISVYNLINHLQNLSRFQLAEELSTLEAIFGGDSLFCELDKIQINDSHSLNSSDSLSINLKLNLNLGNEDISNDEDLNFFLTIFIPNDYPQNSLPRFEISSKYIGPFKVDNFYLSKLIQTKFQGQEVGECLLYDGIETIKEFIMKFYMDKLKERDNLESNQVDSIKLNQVSTLCPINQSLKIVEEVSIHKTDFTVFVSQPIIDRKSIFIGHAVILNNPKDVPKILNQLLSDKKISRASHNIVAWRCEFNGCLHQDNDDDGETAAGSRMQHLLHLLNVQNVFVCVSRWFGGIHLGADRFKHINQVTRDALVISGLVQPSSSNQKSSPSDSQVNSKSIAKKKR</sequence>
<evidence type="ECO:0000256" key="1">
    <source>
        <dbReference type="ARBA" id="ARBA00004496"/>
    </source>
</evidence>